<reference evidence="1 2" key="1">
    <citation type="submission" date="2024-02" db="EMBL/GenBank/DDBJ databases">
        <title>STSV induces naive adaptation in Sulfolobus.</title>
        <authorList>
            <person name="Xiang X."/>
            <person name="Song M."/>
        </authorList>
    </citation>
    <scope>NUCLEOTIDE SEQUENCE [LARGE SCALE GENOMIC DNA]</scope>
    <source>
        <strain evidence="1 2">RT2</strain>
    </source>
</reference>
<sequence length="244" mass="27183">MKGYSIDYVIKAISTLLEDGELVYVGLNSIPALIGTFMARDLYGKKIRILGVAEASNPVKVKLSPSTGDPFFVESSPVMITADSFDLAQKGKLDVMFLGPAQIDEETNVNLTAIGSYENPKVKLPGGAATAFILPLVRKAILWNLRHSKKSLVKKVDFISGTAKFSNNKVFLVTNLGILSYDRGNRKWYIDAVYPFSSYNQIVENTEFQVDRKDSERVIELTDEDVKFINSIDPYKLRSVLETQ</sequence>
<dbReference type="GeneID" id="89335342"/>
<keyword evidence="1" id="KW-0808">Transferase</keyword>
<name>A0AAX4L1C5_9CREN</name>
<evidence type="ECO:0000313" key="2">
    <source>
        <dbReference type="Proteomes" id="UP001432202"/>
    </source>
</evidence>
<proteinExistence type="predicted"/>
<dbReference type="EMBL" id="CP146016">
    <property type="protein sequence ID" value="WWQ60722.1"/>
    <property type="molecule type" value="Genomic_DNA"/>
</dbReference>
<accession>A0AAX4L1C5</accession>
<dbReference type="SMART" id="SM00882">
    <property type="entry name" value="CoA_trans"/>
    <property type="match status" value="1"/>
</dbReference>
<dbReference type="Proteomes" id="UP001432202">
    <property type="component" value="Chromosome"/>
</dbReference>
<dbReference type="Pfam" id="PF01144">
    <property type="entry name" value="CoA_trans"/>
    <property type="match status" value="1"/>
</dbReference>
<dbReference type="RefSeq" id="WP_338601955.1">
    <property type="nucleotide sequence ID" value="NZ_CP146016.1"/>
</dbReference>
<dbReference type="GO" id="GO:0008410">
    <property type="term" value="F:CoA-transferase activity"/>
    <property type="evidence" value="ECO:0007669"/>
    <property type="project" value="InterPro"/>
</dbReference>
<dbReference type="Gene3D" id="3.40.1080.10">
    <property type="entry name" value="Glutaconate Coenzyme A-transferase"/>
    <property type="match status" value="1"/>
</dbReference>
<gene>
    <name evidence="1" type="ORF">V6M85_01195</name>
</gene>
<protein>
    <submittedName>
        <fullName evidence="1">CoA-transferase</fullName>
        <ecNumber evidence="1">2.8.3.-</ecNumber>
    </submittedName>
</protein>
<dbReference type="AlphaFoldDB" id="A0AAX4L1C5"/>
<dbReference type="InterPro" id="IPR037171">
    <property type="entry name" value="NagB/RpiA_transferase-like"/>
</dbReference>
<evidence type="ECO:0000313" key="1">
    <source>
        <dbReference type="EMBL" id="WWQ60722.1"/>
    </source>
</evidence>
<dbReference type="SUPFAM" id="SSF100950">
    <property type="entry name" value="NagB/RpiA/CoA transferase-like"/>
    <property type="match status" value="1"/>
</dbReference>
<dbReference type="InterPro" id="IPR004165">
    <property type="entry name" value="CoA_trans_fam_I"/>
</dbReference>
<dbReference type="EC" id="2.8.3.-" evidence="1"/>
<organism evidence="1 2">
    <name type="scientific">Sulfolobus tengchongensis</name>
    <dbReference type="NCBI Taxonomy" id="207809"/>
    <lineage>
        <taxon>Archaea</taxon>
        <taxon>Thermoproteota</taxon>
        <taxon>Thermoprotei</taxon>
        <taxon>Sulfolobales</taxon>
        <taxon>Sulfolobaceae</taxon>
        <taxon>Sulfolobus</taxon>
    </lineage>
</organism>
<keyword evidence="2" id="KW-1185">Reference proteome</keyword>